<comment type="caution">
    <text evidence="1">The sequence shown here is derived from an EMBL/GenBank/DDBJ whole genome shotgun (WGS) entry which is preliminary data.</text>
</comment>
<evidence type="ECO:0000313" key="1">
    <source>
        <dbReference type="EMBL" id="KAF4617626.1"/>
    </source>
</evidence>
<proteinExistence type="predicted"/>
<dbReference type="Gene3D" id="3.10.450.50">
    <property type="match status" value="1"/>
</dbReference>
<accession>A0A8H4QUU9</accession>
<evidence type="ECO:0008006" key="3">
    <source>
        <dbReference type="Google" id="ProtNLM"/>
    </source>
</evidence>
<evidence type="ECO:0000313" key="2">
    <source>
        <dbReference type="Proteomes" id="UP000521872"/>
    </source>
</evidence>
<dbReference type="EMBL" id="JAACJL010000030">
    <property type="protein sequence ID" value="KAF4617626.1"/>
    <property type="molecule type" value="Genomic_DNA"/>
</dbReference>
<dbReference type="Proteomes" id="UP000521872">
    <property type="component" value="Unassembled WGS sequence"/>
</dbReference>
<dbReference type="InterPro" id="IPR032710">
    <property type="entry name" value="NTF2-like_dom_sf"/>
</dbReference>
<keyword evidence="2" id="KW-1185">Reference proteome</keyword>
<dbReference type="SUPFAM" id="SSF54427">
    <property type="entry name" value="NTF2-like"/>
    <property type="match status" value="1"/>
</dbReference>
<protein>
    <recommendedName>
        <fullName evidence="3">SnoaL-like domain-containing protein</fullName>
    </recommendedName>
</protein>
<gene>
    <name evidence="1" type="ORF">D9613_006223</name>
</gene>
<dbReference type="AlphaFoldDB" id="A0A8H4QUU9"/>
<name>A0A8H4QUU9_9AGAR</name>
<organism evidence="1 2">
    <name type="scientific">Agrocybe pediades</name>
    <dbReference type="NCBI Taxonomy" id="84607"/>
    <lineage>
        <taxon>Eukaryota</taxon>
        <taxon>Fungi</taxon>
        <taxon>Dikarya</taxon>
        <taxon>Basidiomycota</taxon>
        <taxon>Agaricomycotina</taxon>
        <taxon>Agaricomycetes</taxon>
        <taxon>Agaricomycetidae</taxon>
        <taxon>Agaricales</taxon>
        <taxon>Agaricineae</taxon>
        <taxon>Strophariaceae</taxon>
        <taxon>Agrocybe</taxon>
    </lineage>
</organism>
<reference evidence="1 2" key="1">
    <citation type="submission" date="2019-12" db="EMBL/GenBank/DDBJ databases">
        <authorList>
            <person name="Floudas D."/>
            <person name="Bentzer J."/>
            <person name="Ahren D."/>
            <person name="Johansson T."/>
            <person name="Persson P."/>
            <person name="Tunlid A."/>
        </authorList>
    </citation>
    <scope>NUCLEOTIDE SEQUENCE [LARGE SCALE GENOMIC DNA]</scope>
    <source>
        <strain evidence="1 2">CBS 102.39</strain>
    </source>
</reference>
<sequence>MDTEQELLDASRRFFDAFAASQGSSQMLKFFSTTSAAVIQHAPASCPHPYTSRLSGSNAVRSYFDLLGTHWTRSSVKLASALEVDASKRRVSVTAESTWTWKRSGRKFREEFTWTIDYDESMKIVSFIIRTLSGPGTCVMRAVDADPVSEDSPMQAA</sequence>